<comment type="caution">
    <text evidence="2">The sequence shown here is derived from an EMBL/GenBank/DDBJ whole genome shotgun (WGS) entry which is preliminary data.</text>
</comment>
<name>A0A226M8N6_CALSU</name>
<dbReference type="PANTHER" id="PTHR23120">
    <property type="entry name" value="MAESTRO-RELATED HEAT DOMAIN-CONTAINING"/>
    <property type="match status" value="1"/>
</dbReference>
<organism evidence="2 3">
    <name type="scientific">Callipepla squamata</name>
    <name type="common">Scaled quail</name>
    <dbReference type="NCBI Taxonomy" id="9009"/>
    <lineage>
        <taxon>Eukaryota</taxon>
        <taxon>Metazoa</taxon>
        <taxon>Chordata</taxon>
        <taxon>Craniata</taxon>
        <taxon>Vertebrata</taxon>
        <taxon>Euteleostomi</taxon>
        <taxon>Archelosauria</taxon>
        <taxon>Archosauria</taxon>
        <taxon>Dinosauria</taxon>
        <taxon>Saurischia</taxon>
        <taxon>Theropoda</taxon>
        <taxon>Coelurosauria</taxon>
        <taxon>Aves</taxon>
        <taxon>Neognathae</taxon>
        <taxon>Galloanserae</taxon>
        <taxon>Galliformes</taxon>
        <taxon>Odontophoridae</taxon>
        <taxon>Callipepla</taxon>
    </lineage>
</organism>
<dbReference type="InterPro" id="IPR045206">
    <property type="entry name" value="Maestro_heat-like_prot"/>
</dbReference>
<protein>
    <recommendedName>
        <fullName evidence="1">Maestro-like HEAT-repeats domain-containing protein</fullName>
    </recommendedName>
</protein>
<feature type="domain" description="Maestro-like HEAT-repeats" evidence="1">
    <location>
        <begin position="112"/>
        <end position="303"/>
    </location>
</feature>
<dbReference type="PANTHER" id="PTHR23120:SF42">
    <property type="entry name" value="MAESTRO HEAT-LIKE REPEAT FAMILY MEMBER 3"/>
    <property type="match status" value="1"/>
</dbReference>
<evidence type="ECO:0000313" key="3">
    <source>
        <dbReference type="Proteomes" id="UP000198323"/>
    </source>
</evidence>
<sequence length="418" mass="46836">MLHTLVFVHPTASIGEELQSVFQVGSSLRGCTEEGSSFHPPPLTFWGELGGRRAELELLFPQVLLPFTSSQSTAAQQRAVGRIRKLSHSLALFYQAGPHRSLGRISLAHYEELHLPVLGQLVGRLVLCCTSQEDRMHRSALSALRHLYAFILGRARWEALQEQEPEKLKEWEDDDETSLFTSTMDIVLRFAKHFHSSENTDLLLVALQGMRDCSNYTLVAANMISALIGNFKPTTNDVQRIVTAIHRRRKVITEKQPKRIIQRALHWLAASDPHAVTLSLLRCSPTCDKDTWDLWKMALSSVHVVLKMLQQLLQLLEMAPLSQETEIGILPLAATITLHEIIQREQYGPQVRLYFPELFVALIFLMVSSGALTPMEVTAVMADLFCPSAPTSAIRYCCCVHCWPCGTTLADPKPPADP</sequence>
<dbReference type="OrthoDB" id="9119453at2759"/>
<dbReference type="InterPro" id="IPR048465">
    <property type="entry name" value="Maestro-like_HEAT"/>
</dbReference>
<evidence type="ECO:0000259" key="1">
    <source>
        <dbReference type="Pfam" id="PF21047"/>
    </source>
</evidence>
<evidence type="ECO:0000313" key="2">
    <source>
        <dbReference type="EMBL" id="OXB51578.1"/>
    </source>
</evidence>
<dbReference type="GO" id="GO:0005737">
    <property type="term" value="C:cytoplasm"/>
    <property type="evidence" value="ECO:0007669"/>
    <property type="project" value="TreeGrafter"/>
</dbReference>
<dbReference type="SUPFAM" id="SSF48371">
    <property type="entry name" value="ARM repeat"/>
    <property type="match status" value="1"/>
</dbReference>
<accession>A0A226M8N6</accession>
<keyword evidence="3" id="KW-1185">Reference proteome</keyword>
<dbReference type="InterPro" id="IPR016024">
    <property type="entry name" value="ARM-type_fold"/>
</dbReference>
<gene>
    <name evidence="2" type="ORF">ASZ78_007679</name>
</gene>
<dbReference type="EMBL" id="MCFN01011583">
    <property type="protein sequence ID" value="OXB51578.1"/>
    <property type="molecule type" value="Genomic_DNA"/>
</dbReference>
<proteinExistence type="predicted"/>
<reference evidence="2 3" key="1">
    <citation type="submission" date="2016-07" db="EMBL/GenBank/DDBJ databases">
        <title>Disparate Historic Effective Population Sizes Predicted by Modern Levels of Genome Diversity for the Scaled Quail (Callipepla squamata) and the Northern Bobwhite (Colinus virginianus): Inferences from First and Second Generation Draft Genome Assemblies for Sympatric New World Quail.</title>
        <authorList>
            <person name="Oldeschulte D.L."/>
            <person name="Halley Y.A."/>
            <person name="Bhattarai E.K."/>
            <person name="Brashear W.A."/>
            <person name="Hill J."/>
            <person name="Metz R.P."/>
            <person name="Johnson C.D."/>
            <person name="Rollins D."/>
            <person name="Peterson M.J."/>
            <person name="Bickhart D.M."/>
            <person name="Decker J.E."/>
            <person name="Seabury C.M."/>
        </authorList>
    </citation>
    <scope>NUCLEOTIDE SEQUENCE [LARGE SCALE GENOMIC DNA]</scope>
    <source>
        <strain evidence="2 3">Texas</strain>
        <tissue evidence="2">Leg muscle</tissue>
    </source>
</reference>
<dbReference type="Pfam" id="PF21047">
    <property type="entry name" value="HEAT_Maestro"/>
    <property type="match status" value="1"/>
</dbReference>
<dbReference type="Proteomes" id="UP000198323">
    <property type="component" value="Unassembled WGS sequence"/>
</dbReference>
<dbReference type="AlphaFoldDB" id="A0A226M8N6"/>